<feature type="transmembrane region" description="Helical" evidence="2">
    <location>
        <begin position="78"/>
        <end position="102"/>
    </location>
</feature>
<evidence type="ECO:0000313" key="3">
    <source>
        <dbReference type="EMBL" id="KAK9759889.1"/>
    </source>
</evidence>
<comment type="caution">
    <text evidence="3">The sequence shown here is derived from an EMBL/GenBank/DDBJ whole genome shotgun (WGS) entry which is preliminary data.</text>
</comment>
<dbReference type="EMBL" id="JASJQH010002864">
    <property type="protein sequence ID" value="KAK9759889.1"/>
    <property type="molecule type" value="Genomic_DNA"/>
</dbReference>
<evidence type="ECO:0000313" key="4">
    <source>
        <dbReference type="Proteomes" id="UP001479436"/>
    </source>
</evidence>
<dbReference type="PANTHER" id="PTHR43057:SF1">
    <property type="entry name" value="ARSENICAL-RESISTANCE PROTEIN 3"/>
    <property type="match status" value="1"/>
</dbReference>
<accession>A0ABR2WEF7</accession>
<evidence type="ECO:0000256" key="2">
    <source>
        <dbReference type="SAM" id="Phobius"/>
    </source>
</evidence>
<sequence>MFANQGHHIIANVGSVCRVAVPMFSCLILIFFVTFFVVRACQFPYNLVVTQSLTTGNNNFELAIAVAVEVYGINSDQALAATIGQLIEIPILLVLVYVALYFEKNILWRNPNHENAS</sequence>
<keyword evidence="4" id="KW-1185">Reference proteome</keyword>
<keyword evidence="2" id="KW-1133">Transmembrane helix</keyword>
<protein>
    <submittedName>
        <fullName evidence="3">Arsenicals resistance</fullName>
    </submittedName>
</protein>
<name>A0ABR2WEF7_9FUNG</name>
<proteinExistence type="predicted"/>
<dbReference type="PANTHER" id="PTHR43057">
    <property type="entry name" value="ARSENITE EFFLUX TRANSPORTER"/>
    <property type="match status" value="1"/>
</dbReference>
<reference evidence="3 4" key="1">
    <citation type="submission" date="2023-04" db="EMBL/GenBank/DDBJ databases">
        <title>Genome of Basidiobolus ranarum AG-B5.</title>
        <authorList>
            <person name="Stajich J.E."/>
            <person name="Carter-House D."/>
            <person name="Gryganskyi A."/>
        </authorList>
    </citation>
    <scope>NUCLEOTIDE SEQUENCE [LARGE SCALE GENOMIC DNA]</scope>
    <source>
        <strain evidence="3 4">AG-B5</strain>
    </source>
</reference>
<gene>
    <name evidence="3" type="primary">ARR3_3</name>
    <name evidence="3" type="ORF">K7432_016622</name>
</gene>
<keyword evidence="1" id="KW-0813">Transport</keyword>
<dbReference type="Gene3D" id="1.20.1530.20">
    <property type="match status" value="1"/>
</dbReference>
<dbReference type="InterPro" id="IPR004706">
    <property type="entry name" value="Arsenical-R_Acr3"/>
</dbReference>
<keyword evidence="2" id="KW-0472">Membrane</keyword>
<dbReference type="InterPro" id="IPR038770">
    <property type="entry name" value="Na+/solute_symporter_sf"/>
</dbReference>
<feature type="transmembrane region" description="Helical" evidence="2">
    <location>
        <begin position="20"/>
        <end position="38"/>
    </location>
</feature>
<dbReference type="Proteomes" id="UP001479436">
    <property type="component" value="Unassembled WGS sequence"/>
</dbReference>
<keyword evidence="2" id="KW-0812">Transmembrane</keyword>
<evidence type="ECO:0000256" key="1">
    <source>
        <dbReference type="ARBA" id="ARBA00022448"/>
    </source>
</evidence>
<organism evidence="3 4">
    <name type="scientific">Basidiobolus ranarum</name>
    <dbReference type="NCBI Taxonomy" id="34480"/>
    <lineage>
        <taxon>Eukaryota</taxon>
        <taxon>Fungi</taxon>
        <taxon>Fungi incertae sedis</taxon>
        <taxon>Zoopagomycota</taxon>
        <taxon>Entomophthoromycotina</taxon>
        <taxon>Basidiobolomycetes</taxon>
        <taxon>Basidiobolales</taxon>
        <taxon>Basidiobolaceae</taxon>
        <taxon>Basidiobolus</taxon>
    </lineage>
</organism>